<name>A0A5N6X2E3_9EURO</name>
<keyword evidence="1" id="KW-1133">Transmembrane helix</keyword>
<evidence type="ECO:0000256" key="1">
    <source>
        <dbReference type="SAM" id="Phobius"/>
    </source>
</evidence>
<evidence type="ECO:0000313" key="3">
    <source>
        <dbReference type="Proteomes" id="UP000325945"/>
    </source>
</evidence>
<gene>
    <name evidence="2" type="ORF">BDV39DRAFT_176108</name>
</gene>
<protein>
    <submittedName>
        <fullName evidence="2">Uncharacterized protein</fullName>
    </submittedName>
</protein>
<keyword evidence="3" id="KW-1185">Reference proteome</keyword>
<keyword evidence="1" id="KW-0472">Membrane</keyword>
<dbReference type="AlphaFoldDB" id="A0A5N6X2E3"/>
<sequence>MALSQTTRATRLEIVTKETAPGIGIGIWGAILMVTIPAPSAVLIISLNARQLFHY</sequence>
<dbReference type="EMBL" id="ML741795">
    <property type="protein sequence ID" value="KAE8327018.1"/>
    <property type="molecule type" value="Genomic_DNA"/>
</dbReference>
<dbReference type="Proteomes" id="UP000325945">
    <property type="component" value="Unassembled WGS sequence"/>
</dbReference>
<proteinExistence type="predicted"/>
<evidence type="ECO:0000313" key="2">
    <source>
        <dbReference type="EMBL" id="KAE8327018.1"/>
    </source>
</evidence>
<accession>A0A5N6X2E3</accession>
<reference evidence="3" key="1">
    <citation type="submission" date="2019-04" db="EMBL/GenBank/DDBJ databases">
        <title>Friends and foes A comparative genomics studyof 23 Aspergillus species from section Flavi.</title>
        <authorList>
            <consortium name="DOE Joint Genome Institute"/>
            <person name="Kjaerbolling I."/>
            <person name="Vesth T."/>
            <person name="Frisvad J.C."/>
            <person name="Nybo J.L."/>
            <person name="Theobald S."/>
            <person name="Kildgaard S."/>
            <person name="Isbrandt T."/>
            <person name="Kuo A."/>
            <person name="Sato A."/>
            <person name="Lyhne E.K."/>
            <person name="Kogle M.E."/>
            <person name="Wiebenga A."/>
            <person name="Kun R.S."/>
            <person name="Lubbers R.J."/>
            <person name="Makela M.R."/>
            <person name="Barry K."/>
            <person name="Chovatia M."/>
            <person name="Clum A."/>
            <person name="Daum C."/>
            <person name="Haridas S."/>
            <person name="He G."/>
            <person name="LaButti K."/>
            <person name="Lipzen A."/>
            <person name="Mondo S."/>
            <person name="Riley R."/>
            <person name="Salamov A."/>
            <person name="Simmons B.A."/>
            <person name="Magnuson J.K."/>
            <person name="Henrissat B."/>
            <person name="Mortensen U.H."/>
            <person name="Larsen T.O."/>
            <person name="Devries R.P."/>
            <person name="Grigoriev I.V."/>
            <person name="Machida M."/>
            <person name="Baker S.E."/>
            <person name="Andersen M.R."/>
        </authorList>
    </citation>
    <scope>NUCLEOTIDE SEQUENCE [LARGE SCALE GENOMIC DNA]</scope>
    <source>
        <strain evidence="3">CBS 130017</strain>
    </source>
</reference>
<feature type="transmembrane region" description="Helical" evidence="1">
    <location>
        <begin position="25"/>
        <end position="47"/>
    </location>
</feature>
<keyword evidence="1" id="KW-0812">Transmembrane</keyword>
<organism evidence="2 3">
    <name type="scientific">Aspergillus sergii</name>
    <dbReference type="NCBI Taxonomy" id="1034303"/>
    <lineage>
        <taxon>Eukaryota</taxon>
        <taxon>Fungi</taxon>
        <taxon>Dikarya</taxon>
        <taxon>Ascomycota</taxon>
        <taxon>Pezizomycotina</taxon>
        <taxon>Eurotiomycetes</taxon>
        <taxon>Eurotiomycetidae</taxon>
        <taxon>Eurotiales</taxon>
        <taxon>Aspergillaceae</taxon>
        <taxon>Aspergillus</taxon>
        <taxon>Aspergillus subgen. Circumdati</taxon>
    </lineage>
</organism>